<dbReference type="Pfam" id="PF04083">
    <property type="entry name" value="Abhydro_lipase"/>
    <property type="match status" value="1"/>
</dbReference>
<gene>
    <name evidence="7" type="primary">LOC113398304</name>
</gene>
<keyword evidence="2" id="KW-0378">Hydrolase</keyword>
<evidence type="ECO:0000256" key="1">
    <source>
        <dbReference type="ARBA" id="ARBA00010701"/>
    </source>
</evidence>
<evidence type="ECO:0000256" key="3">
    <source>
        <dbReference type="PIRSR" id="PIRSR000862-1"/>
    </source>
</evidence>
<evidence type="ECO:0000259" key="5">
    <source>
        <dbReference type="Pfam" id="PF04083"/>
    </source>
</evidence>
<protein>
    <recommendedName>
        <fullName evidence="2">Lipase</fullName>
    </recommendedName>
</protein>
<sequence>MTSKANVVFNVLLVFVTIVLGNVLKLRFRPINNEITRSLRYQRDSLLNFTESRELYGYSSEEHNVLTEDGYILTIFRINGRNCAHKLKRTPVLLMHGFLQSSDTWLDAGPKAGLAYLISDACFDLWVGNDRGNYYSRRHNRLDPDKDPKFWKFSVDEIGFYDIPATLEYILKYTKEDKLNYIGYSQGAGTFFVMCSERPGYCAKANVFIGLAPATRLTNTKSVPFKILIEGLGHLEEDLATIGIYELFAKGSLSQEFLSLLCKFSATSELLCGTGVSLVDSFHQGSITNETLRVLFDHFPAGTSVHNIARYGQSIRSSHFQKFDYGSAQNFNIYGTKQPPHYNLSAVTVPSVVLYGNNDNLVDTKDILWLIKRLPNMLEIKRVSDPLWNHFDSAYSQFTKDLIFPTINKYLLKYSRK</sequence>
<feature type="transmembrane region" description="Helical" evidence="4">
    <location>
        <begin position="7"/>
        <end position="24"/>
    </location>
</feature>
<keyword evidence="2" id="KW-0442">Lipid degradation</keyword>
<keyword evidence="4" id="KW-0472">Membrane</keyword>
<dbReference type="PIRSF" id="PIRSF000862">
    <property type="entry name" value="Steryl_ester_lip"/>
    <property type="match status" value="1"/>
</dbReference>
<evidence type="ECO:0000256" key="2">
    <source>
        <dbReference type="PIRNR" id="PIRNR000862"/>
    </source>
</evidence>
<dbReference type="GO" id="GO:0016788">
    <property type="term" value="F:hydrolase activity, acting on ester bonds"/>
    <property type="evidence" value="ECO:0007669"/>
    <property type="project" value="InterPro"/>
</dbReference>
<feature type="domain" description="Partial AB-hydrolase lipase" evidence="5">
    <location>
        <begin position="54"/>
        <end position="106"/>
    </location>
</feature>
<organism evidence="6 7">
    <name type="scientific">Vanessa tameamea</name>
    <name type="common">Kamehameha butterfly</name>
    <dbReference type="NCBI Taxonomy" id="334116"/>
    <lineage>
        <taxon>Eukaryota</taxon>
        <taxon>Metazoa</taxon>
        <taxon>Ecdysozoa</taxon>
        <taxon>Arthropoda</taxon>
        <taxon>Hexapoda</taxon>
        <taxon>Insecta</taxon>
        <taxon>Pterygota</taxon>
        <taxon>Neoptera</taxon>
        <taxon>Endopterygota</taxon>
        <taxon>Lepidoptera</taxon>
        <taxon>Glossata</taxon>
        <taxon>Ditrysia</taxon>
        <taxon>Papilionoidea</taxon>
        <taxon>Nymphalidae</taxon>
        <taxon>Nymphalinae</taxon>
        <taxon>Vanessa</taxon>
    </lineage>
</organism>
<evidence type="ECO:0000313" key="7">
    <source>
        <dbReference type="RefSeq" id="XP_026492748.2"/>
    </source>
</evidence>
<dbReference type="InterPro" id="IPR025483">
    <property type="entry name" value="Lipase_euk"/>
</dbReference>
<dbReference type="InterPro" id="IPR006693">
    <property type="entry name" value="AB_hydrolase_lipase"/>
</dbReference>
<dbReference type="SUPFAM" id="SSF53474">
    <property type="entry name" value="alpha/beta-Hydrolases"/>
    <property type="match status" value="1"/>
</dbReference>
<dbReference type="GO" id="GO:0016042">
    <property type="term" value="P:lipid catabolic process"/>
    <property type="evidence" value="ECO:0007669"/>
    <property type="project" value="UniProtKB-KW"/>
</dbReference>
<evidence type="ECO:0000256" key="4">
    <source>
        <dbReference type="SAM" id="Phobius"/>
    </source>
</evidence>
<dbReference type="PANTHER" id="PTHR11005">
    <property type="entry name" value="LYSOSOMAL ACID LIPASE-RELATED"/>
    <property type="match status" value="1"/>
</dbReference>
<dbReference type="RefSeq" id="XP_026492748.2">
    <property type="nucleotide sequence ID" value="XM_026636963.2"/>
</dbReference>
<proteinExistence type="inferred from homology"/>
<accession>A0A8B8I6M6</accession>
<reference evidence="7" key="1">
    <citation type="submission" date="2025-08" db="UniProtKB">
        <authorList>
            <consortium name="RefSeq"/>
        </authorList>
    </citation>
    <scope>IDENTIFICATION</scope>
    <source>
        <tissue evidence="7">Whole body</tissue>
    </source>
</reference>
<feature type="active site" description="Charge relay system" evidence="3">
    <location>
        <position position="390"/>
    </location>
</feature>
<keyword evidence="6" id="KW-1185">Reference proteome</keyword>
<dbReference type="OrthoDB" id="9974421at2759"/>
<dbReference type="Proteomes" id="UP001652626">
    <property type="component" value="Chromosome 7"/>
</dbReference>
<dbReference type="OMA" id="HWISELV"/>
<evidence type="ECO:0000313" key="6">
    <source>
        <dbReference type="Proteomes" id="UP001652626"/>
    </source>
</evidence>
<keyword evidence="4" id="KW-0812">Transmembrane</keyword>
<feature type="active site" description="Charge relay system" evidence="3">
    <location>
        <position position="359"/>
    </location>
</feature>
<keyword evidence="2" id="KW-0443">Lipid metabolism</keyword>
<feature type="active site" description="Nucleophile" evidence="3">
    <location>
        <position position="185"/>
    </location>
</feature>
<dbReference type="InterPro" id="IPR029058">
    <property type="entry name" value="AB_hydrolase_fold"/>
</dbReference>
<dbReference type="GeneID" id="113398304"/>
<keyword evidence="4" id="KW-1133">Transmembrane helix</keyword>
<dbReference type="Gene3D" id="3.40.50.1820">
    <property type="entry name" value="alpha/beta hydrolase"/>
    <property type="match status" value="1"/>
</dbReference>
<name>A0A8B8I6M6_VANTA</name>
<comment type="similarity">
    <text evidence="1 2">Belongs to the AB hydrolase superfamily. Lipase family.</text>
</comment>
<dbReference type="AlphaFoldDB" id="A0A8B8I6M6"/>